<dbReference type="RefSeq" id="WP_021053193.1">
    <property type="nucleotide sequence ID" value="NZ_KE356561.1"/>
</dbReference>
<gene>
    <name evidence="1" type="ORF">J07HQW2_00132</name>
</gene>
<reference evidence="1 2" key="1">
    <citation type="journal article" date="2013" name="PLoS ONE">
        <title>Assembly-driven community genomics of a hypersaline microbial ecosystem.</title>
        <authorList>
            <person name="Podell S."/>
            <person name="Ugalde J.A."/>
            <person name="Narasingarao P."/>
            <person name="Banfield J.F."/>
            <person name="Heidelberg K.B."/>
            <person name="Allen E.E."/>
        </authorList>
    </citation>
    <scope>NUCLEOTIDE SEQUENCE [LARGE SCALE GENOMIC DNA]</scope>
    <source>
        <strain evidence="2">J07HQW2</strain>
    </source>
</reference>
<dbReference type="EMBL" id="KE356561">
    <property type="protein sequence ID" value="ERG93699.1"/>
    <property type="molecule type" value="Genomic_DNA"/>
</dbReference>
<evidence type="ECO:0000313" key="2">
    <source>
        <dbReference type="Proteomes" id="UP000030710"/>
    </source>
</evidence>
<evidence type="ECO:0000313" key="1">
    <source>
        <dbReference type="EMBL" id="ERG93699.1"/>
    </source>
</evidence>
<sequence>MAIDNPERFEALLAIADTLSNGETHQNCFVRFQQGYELANYVVTYIVEKTVEPPVEEMSEIREVEQKMDYAFNEHGIRREISRKCTYRVDVTGMAVEFTKLSMWLEMLAADR</sequence>
<dbReference type="AlphaFoldDB" id="U1MTS9"/>
<proteinExistence type="predicted"/>
<organism evidence="1 2">
    <name type="scientific">Haloquadratum walsbyi J07HQW2</name>
    <dbReference type="NCBI Taxonomy" id="1238425"/>
    <lineage>
        <taxon>Archaea</taxon>
        <taxon>Methanobacteriati</taxon>
        <taxon>Methanobacteriota</taxon>
        <taxon>Stenosarchaea group</taxon>
        <taxon>Halobacteria</taxon>
        <taxon>Halobacteriales</taxon>
        <taxon>Haloferacaceae</taxon>
        <taxon>Haloquadratum</taxon>
    </lineage>
</organism>
<dbReference type="eggNOG" id="arCOG04814">
    <property type="taxonomic scope" value="Archaea"/>
</dbReference>
<protein>
    <submittedName>
        <fullName evidence="1">Uncharacterized protein</fullName>
    </submittedName>
</protein>
<accession>U1MTS9</accession>
<dbReference type="Proteomes" id="UP000030710">
    <property type="component" value="Unassembled WGS sequence"/>
</dbReference>
<name>U1MTS9_9EURY</name>
<dbReference type="HOGENOM" id="CLU_2140169_0_0_2"/>